<comment type="caution">
    <text evidence="1">The sequence shown here is derived from an EMBL/GenBank/DDBJ whole genome shotgun (WGS) entry which is preliminary data.</text>
</comment>
<organism evidence="1 2">
    <name type="scientific">Araneus ventricosus</name>
    <name type="common">Orbweaver spider</name>
    <name type="synonym">Epeira ventricosa</name>
    <dbReference type="NCBI Taxonomy" id="182803"/>
    <lineage>
        <taxon>Eukaryota</taxon>
        <taxon>Metazoa</taxon>
        <taxon>Ecdysozoa</taxon>
        <taxon>Arthropoda</taxon>
        <taxon>Chelicerata</taxon>
        <taxon>Arachnida</taxon>
        <taxon>Araneae</taxon>
        <taxon>Araneomorphae</taxon>
        <taxon>Entelegynae</taxon>
        <taxon>Araneoidea</taxon>
        <taxon>Araneidae</taxon>
        <taxon>Araneus</taxon>
    </lineage>
</organism>
<name>A0A4Y2IAJ9_ARAVE</name>
<gene>
    <name evidence="1" type="ORF">AVEN_50317_1</name>
</gene>
<proteinExistence type="predicted"/>
<dbReference type="EMBL" id="BGPR01002512">
    <property type="protein sequence ID" value="GBM74738.1"/>
    <property type="molecule type" value="Genomic_DNA"/>
</dbReference>
<keyword evidence="2" id="KW-1185">Reference proteome</keyword>
<protein>
    <submittedName>
        <fullName evidence="1">Uncharacterized protein</fullName>
    </submittedName>
</protein>
<dbReference type="AlphaFoldDB" id="A0A4Y2IAJ9"/>
<accession>A0A4Y2IAJ9</accession>
<dbReference type="Proteomes" id="UP000499080">
    <property type="component" value="Unassembled WGS sequence"/>
</dbReference>
<evidence type="ECO:0000313" key="1">
    <source>
        <dbReference type="EMBL" id="GBM74738.1"/>
    </source>
</evidence>
<sequence>MGAHNFRTIAEVQQAILAWFHGLDADFFCAGFIPCIRNTQGENKVVIEKWDLQILMNVQVYTFQSPKKTVMPVHQSENTIAPKRKRLDTDDSRILKPSAVLRMRQAGSI</sequence>
<evidence type="ECO:0000313" key="2">
    <source>
        <dbReference type="Proteomes" id="UP000499080"/>
    </source>
</evidence>
<reference evidence="1 2" key="1">
    <citation type="journal article" date="2019" name="Sci. Rep.">
        <title>Orb-weaving spider Araneus ventricosus genome elucidates the spidroin gene catalogue.</title>
        <authorList>
            <person name="Kono N."/>
            <person name="Nakamura H."/>
            <person name="Ohtoshi R."/>
            <person name="Moran D.A.P."/>
            <person name="Shinohara A."/>
            <person name="Yoshida Y."/>
            <person name="Fujiwara M."/>
            <person name="Mori M."/>
            <person name="Tomita M."/>
            <person name="Arakawa K."/>
        </authorList>
    </citation>
    <scope>NUCLEOTIDE SEQUENCE [LARGE SCALE GENOMIC DNA]</scope>
</reference>